<dbReference type="GO" id="GO:0045333">
    <property type="term" value="P:cellular respiration"/>
    <property type="evidence" value="ECO:0007669"/>
    <property type="project" value="TreeGrafter"/>
</dbReference>
<dbReference type="SUPFAM" id="SSF142984">
    <property type="entry name" value="Nqo1 middle domain-like"/>
    <property type="match status" value="1"/>
</dbReference>
<dbReference type="GO" id="GO:0046872">
    <property type="term" value="F:metal ion binding"/>
    <property type="evidence" value="ECO:0007669"/>
    <property type="project" value="UniProtKB-KW"/>
</dbReference>
<evidence type="ECO:0000256" key="5">
    <source>
        <dbReference type="ARBA" id="ARBA00022630"/>
    </source>
</evidence>
<dbReference type="RefSeq" id="WP_285619073.1">
    <property type="nucleotide sequence ID" value="NZ_BSTJ01000002.1"/>
</dbReference>
<evidence type="ECO:0000313" key="12">
    <source>
        <dbReference type="Proteomes" id="UP001165135"/>
    </source>
</evidence>
<accession>A0A9W6RGH3</accession>
<comment type="caution">
    <text evidence="11">The sequence shown here is derived from an EMBL/GenBank/DDBJ whole genome shotgun (WGS) entry which is preliminary data.</text>
</comment>
<organism evidence="11 12">
    <name type="scientific">Actinoallomurus iriomotensis</name>
    <dbReference type="NCBI Taxonomy" id="478107"/>
    <lineage>
        <taxon>Bacteria</taxon>
        <taxon>Bacillati</taxon>
        <taxon>Actinomycetota</taxon>
        <taxon>Actinomycetes</taxon>
        <taxon>Streptosporangiales</taxon>
        <taxon>Thermomonosporaceae</taxon>
        <taxon>Actinoallomurus</taxon>
    </lineage>
</organism>
<gene>
    <name evidence="11" type="ORF">Airi01_019040</name>
</gene>
<protein>
    <submittedName>
        <fullName evidence="11">Oxidoreductase</fullName>
    </submittedName>
</protein>
<evidence type="ECO:0000313" key="11">
    <source>
        <dbReference type="EMBL" id="GLY73637.1"/>
    </source>
</evidence>
<evidence type="ECO:0000256" key="4">
    <source>
        <dbReference type="ARBA" id="ARBA00022485"/>
    </source>
</evidence>
<dbReference type="Proteomes" id="UP001165135">
    <property type="component" value="Unassembled WGS sequence"/>
</dbReference>
<comment type="similarity">
    <text evidence="3">Belongs to the complex I 51 kDa subunit family.</text>
</comment>
<dbReference type="PANTHER" id="PTHR11780">
    <property type="entry name" value="NADH-UBIQUINONE OXIDOREDUCTASE FLAVOPROTEIN 1 NDUFV1"/>
    <property type="match status" value="1"/>
</dbReference>
<dbReference type="SMART" id="SM00928">
    <property type="entry name" value="NADH_4Fe-4S"/>
    <property type="match status" value="1"/>
</dbReference>
<dbReference type="Gene3D" id="3.40.50.11540">
    <property type="entry name" value="NADH-ubiquinone oxidoreductase 51kDa subunit"/>
    <property type="match status" value="1"/>
</dbReference>
<keyword evidence="7" id="KW-0479">Metal-binding</keyword>
<comment type="cofactor">
    <cofactor evidence="1">
        <name>FMN</name>
        <dbReference type="ChEBI" id="CHEBI:58210"/>
    </cofactor>
</comment>
<dbReference type="InterPro" id="IPR019575">
    <property type="entry name" value="Nuop51_4Fe4S-bd"/>
</dbReference>
<dbReference type="GO" id="GO:0003954">
    <property type="term" value="F:NADH dehydrogenase activity"/>
    <property type="evidence" value="ECO:0007669"/>
    <property type="project" value="TreeGrafter"/>
</dbReference>
<evidence type="ECO:0000256" key="1">
    <source>
        <dbReference type="ARBA" id="ARBA00001917"/>
    </source>
</evidence>
<evidence type="ECO:0000256" key="6">
    <source>
        <dbReference type="ARBA" id="ARBA00022643"/>
    </source>
</evidence>
<comment type="cofactor">
    <cofactor evidence="2">
        <name>[4Fe-4S] cluster</name>
        <dbReference type="ChEBI" id="CHEBI:49883"/>
    </cofactor>
</comment>
<dbReference type="AlphaFoldDB" id="A0A9W6RGH3"/>
<keyword evidence="8" id="KW-0408">Iron</keyword>
<evidence type="ECO:0000256" key="8">
    <source>
        <dbReference type="ARBA" id="ARBA00023004"/>
    </source>
</evidence>
<keyword evidence="9" id="KW-0411">Iron-sulfur</keyword>
<evidence type="ECO:0000259" key="10">
    <source>
        <dbReference type="SMART" id="SM00928"/>
    </source>
</evidence>
<sequence>MTEFRHLSPVRLGAGLDRLQRIDQATHRAVHGAFRRRRLREMIDLAEKVDLRGRGGAAFPFARKVAAVVSSVRRRDCRPVVLVNATEGEPASHKDKFLLDRTPHLILDGALLAAKALGAREVVVAVTDQGRPARSMRTAIAESGLGGFVRMVRLPERFVTGEGGALVNGVNGNPAVPPGRKVRAADSGVDGLPTLLSNAETFAQLALVSQLGPDLYSAVGTAAEPGTVLLTVWGADGRPRVIETPAGVPLAQILDLGGAKVGQGVLVGGYHGTWITPPAANRALVSREGIAKAGGALGAGIILPLPKGVCPLGEVARVAAYLGEESARQCGPCRLGVPAIARSLNALASGRRGREALAAVRQGTQTVKGRGACHHPDGSARFVTSALTAFAADVEKHLADGTCGRPVRGLLPIEEEPAVAHAEDTGLRLTVDWTRCAAHGLCGHLLPDLVRLDEHGFPVIDGANVPRRLLADTRQAVEMCPALALRLSGANTGVRTAGAAR</sequence>
<keyword evidence="6" id="KW-0288">FMN</keyword>
<feature type="domain" description="NADH-ubiquinone oxidoreductase 51kDa subunit iron-sulphur binding" evidence="10">
    <location>
        <begin position="312"/>
        <end position="357"/>
    </location>
</feature>
<evidence type="ECO:0000256" key="7">
    <source>
        <dbReference type="ARBA" id="ARBA00022723"/>
    </source>
</evidence>
<dbReference type="PANTHER" id="PTHR11780:SF10">
    <property type="entry name" value="NADH DEHYDROGENASE [UBIQUINONE] FLAVOPROTEIN 1, MITOCHONDRIAL"/>
    <property type="match status" value="1"/>
</dbReference>
<keyword evidence="5" id="KW-0285">Flavoprotein</keyword>
<dbReference type="SUPFAM" id="SSF142019">
    <property type="entry name" value="Nqo1 FMN-binding domain-like"/>
    <property type="match status" value="1"/>
</dbReference>
<evidence type="ECO:0000256" key="2">
    <source>
        <dbReference type="ARBA" id="ARBA00001966"/>
    </source>
</evidence>
<dbReference type="InterPro" id="IPR037225">
    <property type="entry name" value="Nuo51_FMN-bd_sf"/>
</dbReference>
<reference evidence="11" key="1">
    <citation type="submission" date="2023-03" db="EMBL/GenBank/DDBJ databases">
        <title>Actinoallomurus iriomotensis NBRC 103681.</title>
        <authorList>
            <person name="Ichikawa N."/>
            <person name="Sato H."/>
            <person name="Tonouchi N."/>
        </authorList>
    </citation>
    <scope>NUCLEOTIDE SEQUENCE</scope>
    <source>
        <strain evidence="11">NBRC 103681</strain>
    </source>
</reference>
<dbReference type="SUPFAM" id="SSF140490">
    <property type="entry name" value="Nqo1C-terminal domain-like"/>
    <property type="match status" value="1"/>
</dbReference>
<dbReference type="Pfam" id="PF13459">
    <property type="entry name" value="Fer4_15"/>
    <property type="match status" value="1"/>
</dbReference>
<dbReference type="InterPro" id="IPR011538">
    <property type="entry name" value="Nuo51_FMN-bd"/>
</dbReference>
<dbReference type="Gene3D" id="1.20.1440.230">
    <property type="entry name" value="NADH-ubiquinone oxidoreductase 51kDa subunit, iron-sulphur binding domain"/>
    <property type="match status" value="1"/>
</dbReference>
<dbReference type="Gene3D" id="3.10.20.600">
    <property type="match status" value="1"/>
</dbReference>
<dbReference type="InterPro" id="IPR050837">
    <property type="entry name" value="ComplexI_51kDa_subunit"/>
</dbReference>
<proteinExistence type="inferred from homology"/>
<evidence type="ECO:0000256" key="3">
    <source>
        <dbReference type="ARBA" id="ARBA00007523"/>
    </source>
</evidence>
<name>A0A9W6RGH3_9ACTN</name>
<dbReference type="SUPFAM" id="SSF54862">
    <property type="entry name" value="4Fe-4S ferredoxins"/>
    <property type="match status" value="1"/>
</dbReference>
<dbReference type="EMBL" id="BSTJ01000002">
    <property type="protein sequence ID" value="GLY73637.1"/>
    <property type="molecule type" value="Genomic_DNA"/>
</dbReference>
<dbReference type="InterPro" id="IPR037207">
    <property type="entry name" value="Nuop51_4Fe4S-bd_sf"/>
</dbReference>
<dbReference type="Gene3D" id="3.30.70.20">
    <property type="match status" value="1"/>
</dbReference>
<keyword evidence="4" id="KW-0004">4Fe-4S</keyword>
<dbReference type="Pfam" id="PF01512">
    <property type="entry name" value="Complex1_51K"/>
    <property type="match status" value="1"/>
</dbReference>
<evidence type="ECO:0000256" key="9">
    <source>
        <dbReference type="ARBA" id="ARBA00023014"/>
    </source>
</evidence>
<dbReference type="GO" id="GO:0051539">
    <property type="term" value="F:4 iron, 4 sulfur cluster binding"/>
    <property type="evidence" value="ECO:0007669"/>
    <property type="project" value="UniProtKB-KW"/>
</dbReference>
<dbReference type="Pfam" id="PF10589">
    <property type="entry name" value="NADH_4Fe-4S"/>
    <property type="match status" value="1"/>
</dbReference>